<protein>
    <submittedName>
        <fullName evidence="1">Uncharacterized protein</fullName>
    </submittedName>
</protein>
<name>A0A0F9TBG4_9ZZZZ</name>
<organism evidence="1">
    <name type="scientific">marine sediment metagenome</name>
    <dbReference type="NCBI Taxonomy" id="412755"/>
    <lineage>
        <taxon>unclassified sequences</taxon>
        <taxon>metagenomes</taxon>
        <taxon>ecological metagenomes</taxon>
    </lineage>
</organism>
<dbReference type="NCBIfam" id="NF045672">
    <property type="entry name" value="MCP_gp7_epsi_15"/>
    <property type="match status" value="1"/>
</dbReference>
<dbReference type="Pfam" id="PF20911">
    <property type="entry name" value="GP7"/>
    <property type="match status" value="1"/>
</dbReference>
<accession>A0A0F9TBG4</accession>
<dbReference type="SUPFAM" id="SSF56563">
    <property type="entry name" value="Major capsid protein gp5"/>
    <property type="match status" value="1"/>
</dbReference>
<gene>
    <name evidence="1" type="ORF">LCGC14_0370330</name>
</gene>
<sequence length="325" mass="36045">MAVTILDHAMVSANEGKMVLAAIENWFARESHMAQSLVWATNKELAVQITSWKTLPTVGTRILNAGFSESSGKFQQKIESKYIFGHYIDVDSVLVDANPAERTIQRQQSAEGMAFKFNDMFINGDPQSNEFKGLSGRVDDVNALGGIYTDQYIDAGSATTGKGILYDTTERHYFIDQMAKLKHVIVGHRPDAFLMNSKMYLAFESAMRRESLLKQDADQFGRIINMFSSVPLVDIGIKADQATEIITNGESLSLGSDETSIYAYRLGEGKYLWGIQQKPMEVIDHGRRDSAPVFRDEVQWVIGLAVSDPRSIARAYGFVADSGAS</sequence>
<dbReference type="InterPro" id="IPR048813">
    <property type="entry name" value="GP7-like"/>
</dbReference>
<reference evidence="1" key="1">
    <citation type="journal article" date="2015" name="Nature">
        <title>Complex archaea that bridge the gap between prokaryotes and eukaryotes.</title>
        <authorList>
            <person name="Spang A."/>
            <person name="Saw J.H."/>
            <person name="Jorgensen S.L."/>
            <person name="Zaremba-Niedzwiedzka K."/>
            <person name="Martijn J."/>
            <person name="Lind A.E."/>
            <person name="van Eijk R."/>
            <person name="Schleper C."/>
            <person name="Guy L."/>
            <person name="Ettema T.J."/>
        </authorList>
    </citation>
    <scope>NUCLEOTIDE SEQUENCE</scope>
</reference>
<comment type="caution">
    <text evidence="1">The sequence shown here is derived from an EMBL/GenBank/DDBJ whole genome shotgun (WGS) entry which is preliminary data.</text>
</comment>
<proteinExistence type="predicted"/>
<evidence type="ECO:0000313" key="1">
    <source>
        <dbReference type="EMBL" id="KKN76524.1"/>
    </source>
</evidence>
<dbReference type="EMBL" id="LAZR01000295">
    <property type="protein sequence ID" value="KKN76524.1"/>
    <property type="molecule type" value="Genomic_DNA"/>
</dbReference>
<dbReference type="AlphaFoldDB" id="A0A0F9TBG4"/>